<reference evidence="3" key="1">
    <citation type="journal article" date="2019" name="Int. J. Syst. Evol. Microbiol.">
        <title>The Global Catalogue of Microorganisms (GCM) 10K type strain sequencing project: providing services to taxonomists for standard genome sequencing and annotation.</title>
        <authorList>
            <consortium name="The Broad Institute Genomics Platform"/>
            <consortium name="The Broad Institute Genome Sequencing Center for Infectious Disease"/>
            <person name="Wu L."/>
            <person name="Ma J."/>
        </authorList>
    </citation>
    <scope>NUCLEOTIDE SEQUENCE [LARGE SCALE GENOMIC DNA]</scope>
    <source>
        <strain evidence="3">JCM 17986</strain>
    </source>
</reference>
<protein>
    <submittedName>
        <fullName evidence="2">Uncharacterized protein</fullName>
    </submittedName>
</protein>
<proteinExistence type="predicted"/>
<evidence type="ECO:0000313" key="2">
    <source>
        <dbReference type="EMBL" id="GAA4987734.1"/>
    </source>
</evidence>
<organism evidence="2 3">
    <name type="scientific">Yinghuangia aomiensis</name>
    <dbReference type="NCBI Taxonomy" id="676205"/>
    <lineage>
        <taxon>Bacteria</taxon>
        <taxon>Bacillati</taxon>
        <taxon>Actinomycetota</taxon>
        <taxon>Actinomycetes</taxon>
        <taxon>Kitasatosporales</taxon>
        <taxon>Streptomycetaceae</taxon>
        <taxon>Yinghuangia</taxon>
    </lineage>
</organism>
<comment type="caution">
    <text evidence="2">The sequence shown here is derived from an EMBL/GenBank/DDBJ whole genome shotgun (WGS) entry which is preliminary data.</text>
</comment>
<feature type="region of interest" description="Disordered" evidence="1">
    <location>
        <begin position="32"/>
        <end position="71"/>
    </location>
</feature>
<accession>A0ABP9I5G3</accession>
<dbReference type="Proteomes" id="UP001500466">
    <property type="component" value="Unassembled WGS sequence"/>
</dbReference>
<evidence type="ECO:0000256" key="1">
    <source>
        <dbReference type="SAM" id="MobiDB-lite"/>
    </source>
</evidence>
<dbReference type="EMBL" id="BAABHS010000034">
    <property type="protein sequence ID" value="GAA4987734.1"/>
    <property type="molecule type" value="Genomic_DNA"/>
</dbReference>
<sequence length="111" mass="11791">MTQWPSTSRSSPAPDDQTAAAFGAYRCAGALSVPETPAGTGNGPGYEASRWRSDTAMGRQPTPWTLSGPGFTGWSARGLDELVDRAEDQARRLEEIRVGVVSDPLQLIGRG</sequence>
<name>A0ABP9I5G3_9ACTN</name>
<keyword evidence="3" id="KW-1185">Reference proteome</keyword>
<evidence type="ECO:0000313" key="3">
    <source>
        <dbReference type="Proteomes" id="UP001500466"/>
    </source>
</evidence>
<gene>
    <name evidence="2" type="ORF">GCM10023205_68220</name>
</gene>